<protein>
    <submittedName>
        <fullName evidence="1">Uncharacterized protein</fullName>
    </submittedName>
</protein>
<dbReference type="EMBL" id="JAHLQT010035689">
    <property type="protein sequence ID" value="KAG7158098.1"/>
    <property type="molecule type" value="Genomic_DNA"/>
</dbReference>
<gene>
    <name evidence="1" type="ORF">Hamer_G028617</name>
</gene>
<accession>A0A8J5JP19</accession>
<feature type="non-terminal residue" evidence="1">
    <location>
        <position position="39"/>
    </location>
</feature>
<sequence length="39" mass="4279">MTEAGLYNQWFKYMVPNISSCVSPPSKITVSTSLSLANL</sequence>
<proteinExistence type="predicted"/>
<comment type="caution">
    <text evidence="1">The sequence shown here is derived from an EMBL/GenBank/DDBJ whole genome shotgun (WGS) entry which is preliminary data.</text>
</comment>
<organism evidence="1 2">
    <name type="scientific">Homarus americanus</name>
    <name type="common">American lobster</name>
    <dbReference type="NCBI Taxonomy" id="6706"/>
    <lineage>
        <taxon>Eukaryota</taxon>
        <taxon>Metazoa</taxon>
        <taxon>Ecdysozoa</taxon>
        <taxon>Arthropoda</taxon>
        <taxon>Crustacea</taxon>
        <taxon>Multicrustacea</taxon>
        <taxon>Malacostraca</taxon>
        <taxon>Eumalacostraca</taxon>
        <taxon>Eucarida</taxon>
        <taxon>Decapoda</taxon>
        <taxon>Pleocyemata</taxon>
        <taxon>Astacidea</taxon>
        <taxon>Nephropoidea</taxon>
        <taxon>Nephropidae</taxon>
        <taxon>Homarus</taxon>
    </lineage>
</organism>
<evidence type="ECO:0000313" key="1">
    <source>
        <dbReference type="EMBL" id="KAG7158098.1"/>
    </source>
</evidence>
<name>A0A8J5JP19_HOMAM</name>
<dbReference type="Proteomes" id="UP000747542">
    <property type="component" value="Unassembled WGS sequence"/>
</dbReference>
<reference evidence="1" key="1">
    <citation type="journal article" date="2021" name="Sci. Adv.">
        <title>The American lobster genome reveals insights on longevity, neural, and immune adaptations.</title>
        <authorList>
            <person name="Polinski J.M."/>
            <person name="Zimin A.V."/>
            <person name="Clark K.F."/>
            <person name="Kohn A.B."/>
            <person name="Sadowski N."/>
            <person name="Timp W."/>
            <person name="Ptitsyn A."/>
            <person name="Khanna P."/>
            <person name="Romanova D.Y."/>
            <person name="Williams P."/>
            <person name="Greenwood S.J."/>
            <person name="Moroz L.L."/>
            <person name="Walt D.R."/>
            <person name="Bodnar A.G."/>
        </authorList>
    </citation>
    <scope>NUCLEOTIDE SEQUENCE</scope>
    <source>
        <strain evidence="1">GMGI-L3</strain>
    </source>
</reference>
<evidence type="ECO:0000313" key="2">
    <source>
        <dbReference type="Proteomes" id="UP000747542"/>
    </source>
</evidence>
<dbReference type="AlphaFoldDB" id="A0A8J5JP19"/>
<keyword evidence="2" id="KW-1185">Reference proteome</keyword>